<accession>A0A177CZM4</accession>
<proteinExistence type="predicted"/>
<dbReference type="GeneID" id="28770572"/>
<evidence type="ECO:0008006" key="3">
    <source>
        <dbReference type="Google" id="ProtNLM"/>
    </source>
</evidence>
<protein>
    <recommendedName>
        <fullName evidence="3">F-box domain-containing protein</fullName>
    </recommendedName>
</protein>
<reference evidence="1 2" key="1">
    <citation type="submission" date="2016-05" db="EMBL/GenBank/DDBJ databases">
        <title>Comparative analysis of secretome profiles of manganese(II)-oxidizing ascomycete fungi.</title>
        <authorList>
            <consortium name="DOE Joint Genome Institute"/>
            <person name="Zeiner C.A."/>
            <person name="Purvine S.O."/>
            <person name="Zink E.M."/>
            <person name="Wu S."/>
            <person name="Pasa-Tolic L."/>
            <person name="Chaput D.L."/>
            <person name="Haridas S."/>
            <person name="Grigoriev I.V."/>
            <person name="Santelli C.M."/>
            <person name="Hansel C.M."/>
        </authorList>
    </citation>
    <scope>NUCLEOTIDE SEQUENCE [LARGE SCALE GENOMIC DNA]</scope>
    <source>
        <strain evidence="1 2">AP3s5-JAC2a</strain>
    </source>
</reference>
<organism evidence="1 2">
    <name type="scientific">Paraphaeosphaeria sporulosa</name>
    <dbReference type="NCBI Taxonomy" id="1460663"/>
    <lineage>
        <taxon>Eukaryota</taxon>
        <taxon>Fungi</taxon>
        <taxon>Dikarya</taxon>
        <taxon>Ascomycota</taxon>
        <taxon>Pezizomycotina</taxon>
        <taxon>Dothideomycetes</taxon>
        <taxon>Pleosporomycetidae</taxon>
        <taxon>Pleosporales</taxon>
        <taxon>Massarineae</taxon>
        <taxon>Didymosphaeriaceae</taxon>
        <taxon>Paraphaeosphaeria</taxon>
    </lineage>
</organism>
<dbReference type="Proteomes" id="UP000077069">
    <property type="component" value="Unassembled WGS sequence"/>
</dbReference>
<dbReference type="EMBL" id="KV441548">
    <property type="protein sequence ID" value="OAG12119.1"/>
    <property type="molecule type" value="Genomic_DNA"/>
</dbReference>
<evidence type="ECO:0000313" key="2">
    <source>
        <dbReference type="Proteomes" id="UP000077069"/>
    </source>
</evidence>
<evidence type="ECO:0000313" key="1">
    <source>
        <dbReference type="EMBL" id="OAG12119.1"/>
    </source>
</evidence>
<dbReference type="AlphaFoldDB" id="A0A177CZM4"/>
<dbReference type="RefSeq" id="XP_018042484.1">
    <property type="nucleotide sequence ID" value="XM_018187086.1"/>
</dbReference>
<name>A0A177CZM4_9PLEO</name>
<gene>
    <name evidence="1" type="ORF">CC84DRAFT_67514</name>
</gene>
<sequence>MTGFLDLPLEIRNVVYDFLLREELEPHFRAVMAVSEVYVKERLPLRNYRGLLQTCRKTYCEFKQAIQHLAASKQLEYELDITFSHGRPYFALTWVWFPGLSSTINSLVVNVDLRIREPFYYEGHFQSPHDHELAHLIEDVSESFAEQLFDYIAILLKTLANLLSYGDSRFNLLYTESLILNFRTPTTMVPGLEVPRAEQRRVNVDADEAEDLLETMQTTLKANAKAFQAFAASQCGLLSPLIQIGSLQFAVEGVVWGEGHNLILAHNDFQWLQY</sequence>
<keyword evidence="2" id="KW-1185">Reference proteome</keyword>
<dbReference type="OrthoDB" id="3733501at2759"/>
<dbReference type="InParanoid" id="A0A177CZM4"/>